<reference evidence="1" key="2">
    <citation type="submission" date="2020-06" db="EMBL/GenBank/DDBJ databases">
        <authorList>
            <person name="Sheffer M."/>
        </authorList>
    </citation>
    <scope>NUCLEOTIDE SEQUENCE</scope>
</reference>
<name>A0A8T0EIZ5_ARGBR</name>
<keyword evidence="2" id="KW-1185">Reference proteome</keyword>
<protein>
    <submittedName>
        <fullName evidence="1">Uncharacterized protein</fullName>
    </submittedName>
</protein>
<dbReference type="EMBL" id="JABXBU010002227">
    <property type="protein sequence ID" value="KAF8773890.1"/>
    <property type="molecule type" value="Genomic_DNA"/>
</dbReference>
<evidence type="ECO:0000313" key="2">
    <source>
        <dbReference type="Proteomes" id="UP000807504"/>
    </source>
</evidence>
<dbReference type="Proteomes" id="UP000807504">
    <property type="component" value="Unassembled WGS sequence"/>
</dbReference>
<evidence type="ECO:0000313" key="1">
    <source>
        <dbReference type="EMBL" id="KAF8773890.1"/>
    </source>
</evidence>
<accession>A0A8T0EIZ5</accession>
<organism evidence="1 2">
    <name type="scientific">Argiope bruennichi</name>
    <name type="common">Wasp spider</name>
    <name type="synonym">Aranea bruennichi</name>
    <dbReference type="NCBI Taxonomy" id="94029"/>
    <lineage>
        <taxon>Eukaryota</taxon>
        <taxon>Metazoa</taxon>
        <taxon>Ecdysozoa</taxon>
        <taxon>Arthropoda</taxon>
        <taxon>Chelicerata</taxon>
        <taxon>Arachnida</taxon>
        <taxon>Araneae</taxon>
        <taxon>Araneomorphae</taxon>
        <taxon>Entelegynae</taxon>
        <taxon>Araneoidea</taxon>
        <taxon>Araneidae</taxon>
        <taxon>Argiope</taxon>
    </lineage>
</organism>
<reference evidence="1" key="1">
    <citation type="journal article" date="2020" name="bioRxiv">
        <title>Chromosome-level reference genome of the European wasp spider Argiope bruennichi: a resource for studies on range expansion and evolutionary adaptation.</title>
        <authorList>
            <person name="Sheffer M.M."/>
            <person name="Hoppe A."/>
            <person name="Krehenwinkel H."/>
            <person name="Uhl G."/>
            <person name="Kuss A.W."/>
            <person name="Jensen L."/>
            <person name="Jensen C."/>
            <person name="Gillespie R.G."/>
            <person name="Hoff K.J."/>
            <person name="Prost S."/>
        </authorList>
    </citation>
    <scope>NUCLEOTIDE SEQUENCE</scope>
</reference>
<sequence length="104" mass="11917">MDTPCHDIRLANSSTPVDTIFRRVPRTNREKMPPPVLLSPHPPSWRDLAPVCDACRSLFVEVNGSPMRHSQLFGGGEQCEILKVKYSRFYAFSGERKKKKKKVF</sequence>
<comment type="caution">
    <text evidence="1">The sequence shown here is derived from an EMBL/GenBank/DDBJ whole genome shotgun (WGS) entry which is preliminary data.</text>
</comment>
<dbReference type="AlphaFoldDB" id="A0A8T0EIZ5"/>
<proteinExistence type="predicted"/>
<gene>
    <name evidence="1" type="ORF">HNY73_016501</name>
</gene>